<dbReference type="SMART" id="SM00387">
    <property type="entry name" value="HATPase_c"/>
    <property type="match status" value="1"/>
</dbReference>
<feature type="domain" description="Response regulatory" evidence="8">
    <location>
        <begin position="528"/>
        <end position="653"/>
    </location>
</feature>
<evidence type="ECO:0000256" key="1">
    <source>
        <dbReference type="ARBA" id="ARBA00000085"/>
    </source>
</evidence>
<dbReference type="InterPro" id="IPR004358">
    <property type="entry name" value="Sig_transdc_His_kin-like_C"/>
</dbReference>
<dbReference type="CDD" id="cd00082">
    <property type="entry name" value="HisKA"/>
    <property type="match status" value="1"/>
</dbReference>
<organism evidence="9 10">
    <name type="scientific">Aliiglaciecola litoralis</name>
    <dbReference type="NCBI Taxonomy" id="582857"/>
    <lineage>
        <taxon>Bacteria</taxon>
        <taxon>Pseudomonadati</taxon>
        <taxon>Pseudomonadota</taxon>
        <taxon>Gammaproteobacteria</taxon>
        <taxon>Alteromonadales</taxon>
        <taxon>Alteromonadaceae</taxon>
        <taxon>Aliiglaciecola</taxon>
    </lineage>
</organism>
<dbReference type="InterPro" id="IPR001789">
    <property type="entry name" value="Sig_transdc_resp-reg_receiver"/>
</dbReference>
<dbReference type="InterPro" id="IPR005467">
    <property type="entry name" value="His_kinase_dom"/>
</dbReference>
<dbReference type="PANTHER" id="PTHR45339:SF1">
    <property type="entry name" value="HYBRID SIGNAL TRANSDUCTION HISTIDINE KINASE J"/>
    <property type="match status" value="1"/>
</dbReference>
<feature type="domain" description="Histidine kinase" evidence="7">
    <location>
        <begin position="146"/>
        <end position="367"/>
    </location>
</feature>
<reference evidence="10" key="1">
    <citation type="journal article" date="2019" name="Int. J. Syst. Evol. Microbiol.">
        <title>The Global Catalogue of Microorganisms (GCM) 10K type strain sequencing project: providing services to taxonomists for standard genome sequencing and annotation.</title>
        <authorList>
            <consortium name="The Broad Institute Genomics Platform"/>
            <consortium name="The Broad Institute Genome Sequencing Center for Infectious Disease"/>
            <person name="Wu L."/>
            <person name="Ma J."/>
        </authorList>
    </citation>
    <scope>NUCLEOTIDE SEQUENCE [LARGE SCALE GENOMIC DNA]</scope>
    <source>
        <strain evidence="10">JCM 15896</strain>
    </source>
</reference>
<feature type="domain" description="Response regulatory" evidence="8">
    <location>
        <begin position="392"/>
        <end position="507"/>
    </location>
</feature>
<dbReference type="Gene3D" id="1.10.287.130">
    <property type="match status" value="1"/>
</dbReference>
<keyword evidence="4" id="KW-0902">Two-component regulatory system</keyword>
<dbReference type="CDD" id="cd16922">
    <property type="entry name" value="HATPase_EvgS-ArcB-TorS-like"/>
    <property type="match status" value="1"/>
</dbReference>
<dbReference type="EMBL" id="BAAAFD010000001">
    <property type="protein sequence ID" value="GAA0853542.1"/>
    <property type="molecule type" value="Genomic_DNA"/>
</dbReference>
<dbReference type="Pfam" id="PF02518">
    <property type="entry name" value="HATPase_c"/>
    <property type="match status" value="1"/>
</dbReference>
<keyword evidence="6" id="KW-1133">Transmembrane helix</keyword>
<feature type="transmembrane region" description="Helical" evidence="6">
    <location>
        <begin position="62"/>
        <end position="85"/>
    </location>
</feature>
<evidence type="ECO:0000313" key="10">
    <source>
        <dbReference type="Proteomes" id="UP001500359"/>
    </source>
</evidence>
<comment type="caution">
    <text evidence="9">The sequence shown here is derived from an EMBL/GenBank/DDBJ whole genome shotgun (WGS) entry which is preliminary data.</text>
</comment>
<evidence type="ECO:0000256" key="6">
    <source>
        <dbReference type="SAM" id="Phobius"/>
    </source>
</evidence>
<dbReference type="PANTHER" id="PTHR45339">
    <property type="entry name" value="HYBRID SIGNAL TRANSDUCTION HISTIDINE KINASE J"/>
    <property type="match status" value="1"/>
</dbReference>
<dbReference type="PROSITE" id="PS50109">
    <property type="entry name" value="HIS_KIN"/>
    <property type="match status" value="1"/>
</dbReference>
<dbReference type="PROSITE" id="PS50110">
    <property type="entry name" value="RESPONSE_REGULATORY"/>
    <property type="match status" value="2"/>
</dbReference>
<feature type="modified residue" description="4-aspartylphosphate" evidence="5">
    <location>
        <position position="443"/>
    </location>
</feature>
<feature type="modified residue" description="4-aspartylphosphate" evidence="5">
    <location>
        <position position="583"/>
    </location>
</feature>
<dbReference type="RefSeq" id="WP_343856425.1">
    <property type="nucleotide sequence ID" value="NZ_BAAAFD010000001.1"/>
</dbReference>
<dbReference type="PRINTS" id="PR00344">
    <property type="entry name" value="BCTRLSENSOR"/>
</dbReference>
<dbReference type="Pfam" id="PF25487">
    <property type="entry name" value="ETR1_N"/>
    <property type="match status" value="1"/>
</dbReference>
<dbReference type="InterPro" id="IPR058544">
    <property type="entry name" value="ETR1_N"/>
</dbReference>
<feature type="transmembrane region" description="Helical" evidence="6">
    <location>
        <begin position="20"/>
        <end position="50"/>
    </location>
</feature>
<feature type="transmembrane region" description="Helical" evidence="6">
    <location>
        <begin position="91"/>
        <end position="112"/>
    </location>
</feature>
<comment type="catalytic activity">
    <reaction evidence="1">
        <text>ATP + protein L-histidine = ADP + protein N-phospho-L-histidine.</text>
        <dbReference type="EC" id="2.7.13.3"/>
    </reaction>
</comment>
<evidence type="ECO:0000259" key="8">
    <source>
        <dbReference type="PROSITE" id="PS50110"/>
    </source>
</evidence>
<dbReference type="SUPFAM" id="SSF55874">
    <property type="entry name" value="ATPase domain of HSP90 chaperone/DNA topoisomerase II/histidine kinase"/>
    <property type="match status" value="1"/>
</dbReference>
<name>A0ABP3WN07_9ALTE</name>
<accession>A0ABP3WN07</accession>
<keyword evidence="10" id="KW-1185">Reference proteome</keyword>
<evidence type="ECO:0000256" key="5">
    <source>
        <dbReference type="PROSITE-ProRule" id="PRU00169"/>
    </source>
</evidence>
<dbReference type="SMART" id="SM00448">
    <property type="entry name" value="REC"/>
    <property type="match status" value="2"/>
</dbReference>
<keyword evidence="3 5" id="KW-0597">Phosphoprotein</keyword>
<dbReference type="CDD" id="cd17546">
    <property type="entry name" value="REC_hyHK_CKI1_RcsC-like"/>
    <property type="match status" value="1"/>
</dbReference>
<protein>
    <recommendedName>
        <fullName evidence="2">histidine kinase</fullName>
        <ecNumber evidence="2">2.7.13.3</ecNumber>
    </recommendedName>
</protein>
<evidence type="ECO:0000259" key="7">
    <source>
        <dbReference type="PROSITE" id="PS50109"/>
    </source>
</evidence>
<sequence>MDQLLQFFSNDYMPHGHCYAWLPSILWVNVISDLLIAVAYFSIPVVLVMVVRARKDIKFKGIFMLFAAFILMCGITHLIAIYTIWHGSYGWHGVAKSITAIVSVATALVLLVNRKAMVRIPTAYQLELALEKAESANIAKRNFLACMSHEIRTPINGLMGMLNLAIKNENNVEQEKRLNIAQKSAASLLTVINDIIDFSKVEAGKLDIEKVPFNMIHLLSDIVKAFSFYHIDRKVELFLDCKNIDVEILIGDPSRIRQVISNLISNAVKFTAKGEVRVIASVTSNPTGAYEFKCCIQDTGIGIPQNKIESLFTPFTQADSSTTREYGGTGLGLAICRQLTQLMGGDINVESREGVGSKFCFTIPIELPDTPAEDKGTFTLENYYKTDHSETSVLLISANPSAAEVYSSYLNKANYAFMTCTSIEEVVQQSPVMSSRIDLILLDADLIKGKKSKDLEDFIKSLSRLKGLWVIDYDSDERFRSSGLDITGYIDKPVSPLDLFAALSKVGAGEIDQTLQDITKDNELYPLNILIAEDNEINQAVIECMLEDNVESFSTAVNGSELLRMLKDSEKKGTRKFDLVFMDCQMPVMDGYEATRKIRAGEAGELYKNITIVAMTANAMDGDKERCLESGMDDYTTKPVSQEKVRAIIDKEYKQLMANKTTS</sequence>
<evidence type="ECO:0000256" key="3">
    <source>
        <dbReference type="ARBA" id="ARBA00022553"/>
    </source>
</evidence>
<dbReference type="InterPro" id="IPR003661">
    <property type="entry name" value="HisK_dim/P_dom"/>
</dbReference>
<dbReference type="Pfam" id="PF00072">
    <property type="entry name" value="Response_reg"/>
    <property type="match status" value="1"/>
</dbReference>
<dbReference type="InterPro" id="IPR011006">
    <property type="entry name" value="CheY-like_superfamily"/>
</dbReference>
<dbReference type="Gene3D" id="3.30.565.10">
    <property type="entry name" value="Histidine kinase-like ATPase, C-terminal domain"/>
    <property type="match status" value="1"/>
</dbReference>
<dbReference type="Proteomes" id="UP001500359">
    <property type="component" value="Unassembled WGS sequence"/>
</dbReference>
<dbReference type="InterPro" id="IPR003594">
    <property type="entry name" value="HATPase_dom"/>
</dbReference>
<dbReference type="InterPro" id="IPR036890">
    <property type="entry name" value="HATPase_C_sf"/>
</dbReference>
<dbReference type="Pfam" id="PF00512">
    <property type="entry name" value="HisKA"/>
    <property type="match status" value="1"/>
</dbReference>
<dbReference type="SUPFAM" id="SSF52172">
    <property type="entry name" value="CheY-like"/>
    <property type="match status" value="2"/>
</dbReference>
<keyword evidence="6" id="KW-0472">Membrane</keyword>
<evidence type="ECO:0000256" key="2">
    <source>
        <dbReference type="ARBA" id="ARBA00012438"/>
    </source>
</evidence>
<dbReference type="InterPro" id="IPR036097">
    <property type="entry name" value="HisK_dim/P_sf"/>
</dbReference>
<evidence type="ECO:0000313" key="9">
    <source>
        <dbReference type="EMBL" id="GAA0853542.1"/>
    </source>
</evidence>
<keyword evidence="6" id="KW-0812">Transmembrane</keyword>
<dbReference type="SUPFAM" id="SSF47384">
    <property type="entry name" value="Homodimeric domain of signal transducing histidine kinase"/>
    <property type="match status" value="1"/>
</dbReference>
<dbReference type="Gene3D" id="3.40.50.2300">
    <property type="match status" value="2"/>
</dbReference>
<dbReference type="EC" id="2.7.13.3" evidence="2"/>
<dbReference type="SMART" id="SM00388">
    <property type="entry name" value="HisKA"/>
    <property type="match status" value="1"/>
</dbReference>
<evidence type="ECO:0000256" key="4">
    <source>
        <dbReference type="ARBA" id="ARBA00023012"/>
    </source>
</evidence>
<gene>
    <name evidence="9" type="ORF">GCM10009114_06540</name>
</gene>
<proteinExistence type="predicted"/>